<evidence type="ECO:0000256" key="10">
    <source>
        <dbReference type="SAM" id="SignalP"/>
    </source>
</evidence>
<evidence type="ECO:0000259" key="11">
    <source>
        <dbReference type="PROSITE" id="PS50268"/>
    </source>
</evidence>
<dbReference type="InterPro" id="IPR020894">
    <property type="entry name" value="Cadherin_CS"/>
</dbReference>
<dbReference type="PANTHER" id="PTHR24028">
    <property type="entry name" value="CADHERIN-87A"/>
    <property type="match status" value="1"/>
</dbReference>
<feature type="signal peptide" evidence="10">
    <location>
        <begin position="1"/>
        <end position="29"/>
    </location>
</feature>
<evidence type="ECO:0000256" key="2">
    <source>
        <dbReference type="ARBA" id="ARBA00022692"/>
    </source>
</evidence>
<dbReference type="InterPro" id="IPR002126">
    <property type="entry name" value="Cadherin-like_dom"/>
</dbReference>
<keyword evidence="4 9" id="KW-0106">Calcium</keyword>
<evidence type="ECO:0000313" key="12">
    <source>
        <dbReference type="Ensembl" id="ENSOSIP00000025665.1"/>
    </source>
</evidence>
<evidence type="ECO:0000256" key="4">
    <source>
        <dbReference type="ARBA" id="ARBA00022837"/>
    </source>
</evidence>
<keyword evidence="6" id="KW-1133">Transmembrane helix</keyword>
<dbReference type="GO" id="GO:0007156">
    <property type="term" value="P:homophilic cell adhesion via plasma membrane adhesion molecules"/>
    <property type="evidence" value="ECO:0007669"/>
    <property type="project" value="InterPro"/>
</dbReference>
<dbReference type="InterPro" id="IPR015919">
    <property type="entry name" value="Cadherin-like_sf"/>
</dbReference>
<feature type="chain" id="PRO_5034927525" description="Cadherin domain-containing protein" evidence="10">
    <location>
        <begin position="30"/>
        <end position="162"/>
    </location>
</feature>
<dbReference type="PANTHER" id="PTHR24028:SF236">
    <property type="entry name" value="PROTOCADHERIN GAMMA-C3"/>
    <property type="match status" value="1"/>
</dbReference>
<dbReference type="PRINTS" id="PR00205">
    <property type="entry name" value="CADHERIN"/>
</dbReference>
<accession>A0A8C7YA71</accession>
<reference evidence="12" key="1">
    <citation type="submission" date="2025-08" db="UniProtKB">
        <authorList>
            <consortium name="Ensembl"/>
        </authorList>
    </citation>
    <scope>IDENTIFICATION</scope>
</reference>
<sequence length="162" mass="18278">ITKRMEHRGWGWQALWWHHFFLLWSTIDGQNRYSIPEELEKGSLVGNVAKDLGLGLSDIIVRKLRVASEAGEQYFTVDAGRGELVVNDRIDREALCGQSASCLLPLQVVIENPLQLHRMEVEIKDVNDNAPTFLKSDHVIEIAESTVAGVRFPLEMAEDPDV</sequence>
<dbReference type="PROSITE" id="PS00232">
    <property type="entry name" value="CADHERIN_1"/>
    <property type="match status" value="1"/>
</dbReference>
<protein>
    <recommendedName>
        <fullName evidence="11">Cadherin domain-containing protein</fullName>
    </recommendedName>
</protein>
<dbReference type="Gene3D" id="2.60.40.60">
    <property type="entry name" value="Cadherins"/>
    <property type="match status" value="1"/>
</dbReference>
<keyword evidence="8" id="KW-0325">Glycoprotein</keyword>
<keyword evidence="7" id="KW-0472">Membrane</keyword>
<dbReference type="Ensembl" id="ENSOSIT00000027065.1">
    <property type="protein sequence ID" value="ENSOSIP00000025665.1"/>
    <property type="gene ID" value="ENSOSIG00000013457.1"/>
</dbReference>
<comment type="subcellular location">
    <subcellularLocation>
        <location evidence="1">Membrane</location>
        <topology evidence="1">Single-pass membrane protein</topology>
    </subcellularLocation>
</comment>
<dbReference type="Proteomes" id="UP000694383">
    <property type="component" value="Unplaced"/>
</dbReference>
<proteinExistence type="predicted"/>
<keyword evidence="5" id="KW-0130">Cell adhesion</keyword>
<dbReference type="InterPro" id="IPR050174">
    <property type="entry name" value="Protocadherin/Cadherin-CA"/>
</dbReference>
<dbReference type="GO" id="GO:0005886">
    <property type="term" value="C:plasma membrane"/>
    <property type="evidence" value="ECO:0007669"/>
    <property type="project" value="InterPro"/>
</dbReference>
<evidence type="ECO:0000256" key="9">
    <source>
        <dbReference type="PROSITE-ProRule" id="PRU00043"/>
    </source>
</evidence>
<dbReference type="SUPFAM" id="SSF49313">
    <property type="entry name" value="Cadherin-like"/>
    <property type="match status" value="2"/>
</dbReference>
<keyword evidence="10" id="KW-0732">Signal</keyword>
<dbReference type="CDD" id="cd11304">
    <property type="entry name" value="Cadherin_repeat"/>
    <property type="match status" value="1"/>
</dbReference>
<feature type="domain" description="Cadherin" evidence="11">
    <location>
        <begin position="34"/>
        <end position="133"/>
    </location>
</feature>
<evidence type="ECO:0000256" key="6">
    <source>
        <dbReference type="ARBA" id="ARBA00022989"/>
    </source>
</evidence>
<keyword evidence="13" id="KW-1185">Reference proteome</keyword>
<evidence type="ECO:0000256" key="3">
    <source>
        <dbReference type="ARBA" id="ARBA00022737"/>
    </source>
</evidence>
<keyword evidence="3" id="KW-0677">Repeat</keyword>
<evidence type="ECO:0000256" key="7">
    <source>
        <dbReference type="ARBA" id="ARBA00023136"/>
    </source>
</evidence>
<dbReference type="FunFam" id="2.60.40.60:FF:000006">
    <property type="entry name" value="Protocadherin alpha 2"/>
    <property type="match status" value="1"/>
</dbReference>
<dbReference type="GeneTree" id="ENSGT00940000164983"/>
<dbReference type="Pfam" id="PF08266">
    <property type="entry name" value="Cadherin_2"/>
    <property type="match status" value="1"/>
</dbReference>
<name>A0A8C7YA71_9TELE</name>
<dbReference type="InterPro" id="IPR013164">
    <property type="entry name" value="Cadherin_N"/>
</dbReference>
<dbReference type="AlphaFoldDB" id="A0A8C7YA71"/>
<dbReference type="GO" id="GO:0005509">
    <property type="term" value="F:calcium ion binding"/>
    <property type="evidence" value="ECO:0007669"/>
    <property type="project" value="UniProtKB-UniRule"/>
</dbReference>
<evidence type="ECO:0000256" key="5">
    <source>
        <dbReference type="ARBA" id="ARBA00022889"/>
    </source>
</evidence>
<evidence type="ECO:0000256" key="8">
    <source>
        <dbReference type="ARBA" id="ARBA00023180"/>
    </source>
</evidence>
<evidence type="ECO:0000256" key="1">
    <source>
        <dbReference type="ARBA" id="ARBA00004167"/>
    </source>
</evidence>
<reference evidence="12" key="2">
    <citation type="submission" date="2025-09" db="UniProtKB">
        <authorList>
            <consortium name="Ensembl"/>
        </authorList>
    </citation>
    <scope>IDENTIFICATION</scope>
</reference>
<keyword evidence="2" id="KW-0812">Transmembrane</keyword>
<dbReference type="GO" id="GO:0009653">
    <property type="term" value="P:anatomical structure morphogenesis"/>
    <property type="evidence" value="ECO:0007669"/>
    <property type="project" value="UniProtKB-ARBA"/>
</dbReference>
<evidence type="ECO:0000313" key="13">
    <source>
        <dbReference type="Proteomes" id="UP000694383"/>
    </source>
</evidence>
<organism evidence="12 13">
    <name type="scientific">Oryzias sinensis</name>
    <name type="common">Chinese medaka</name>
    <dbReference type="NCBI Taxonomy" id="183150"/>
    <lineage>
        <taxon>Eukaryota</taxon>
        <taxon>Metazoa</taxon>
        <taxon>Chordata</taxon>
        <taxon>Craniata</taxon>
        <taxon>Vertebrata</taxon>
        <taxon>Euteleostomi</taxon>
        <taxon>Actinopterygii</taxon>
        <taxon>Neopterygii</taxon>
        <taxon>Teleostei</taxon>
        <taxon>Neoteleostei</taxon>
        <taxon>Acanthomorphata</taxon>
        <taxon>Ovalentaria</taxon>
        <taxon>Atherinomorphae</taxon>
        <taxon>Beloniformes</taxon>
        <taxon>Adrianichthyidae</taxon>
        <taxon>Oryziinae</taxon>
        <taxon>Oryzias</taxon>
    </lineage>
</organism>
<dbReference type="PROSITE" id="PS50268">
    <property type="entry name" value="CADHERIN_2"/>
    <property type="match status" value="1"/>
</dbReference>